<dbReference type="Proteomes" id="UP001357223">
    <property type="component" value="Chromosome"/>
</dbReference>
<feature type="transmembrane region" description="Helical" evidence="1">
    <location>
        <begin position="368"/>
        <end position="396"/>
    </location>
</feature>
<feature type="chain" id="PRO_5045702827" evidence="2">
    <location>
        <begin position="26"/>
        <end position="399"/>
    </location>
</feature>
<dbReference type="InterPro" id="IPR014194">
    <property type="entry name" value="Spore_III_AE"/>
</dbReference>
<proteinExistence type="predicted"/>
<keyword evidence="1" id="KW-0472">Membrane</keyword>
<feature type="transmembrane region" description="Helical" evidence="1">
    <location>
        <begin position="211"/>
        <end position="232"/>
    </location>
</feature>
<keyword evidence="2" id="KW-0732">Signal</keyword>
<accession>A0ABZ2CG56</accession>
<evidence type="ECO:0000256" key="1">
    <source>
        <dbReference type="SAM" id="Phobius"/>
    </source>
</evidence>
<organism evidence="3 4">
    <name type="scientific">Niallia oryzisoli</name>
    <dbReference type="NCBI Taxonomy" id="1737571"/>
    <lineage>
        <taxon>Bacteria</taxon>
        <taxon>Bacillati</taxon>
        <taxon>Bacillota</taxon>
        <taxon>Bacilli</taxon>
        <taxon>Bacillales</taxon>
        <taxon>Bacillaceae</taxon>
        <taxon>Niallia</taxon>
    </lineage>
</organism>
<feature type="transmembrane region" description="Helical" evidence="1">
    <location>
        <begin position="315"/>
        <end position="348"/>
    </location>
</feature>
<dbReference type="RefSeq" id="WP_338451667.1">
    <property type="nucleotide sequence ID" value="NZ_CP137640.1"/>
</dbReference>
<keyword evidence="1" id="KW-1133">Transmembrane helix</keyword>
<evidence type="ECO:0000313" key="4">
    <source>
        <dbReference type="Proteomes" id="UP001357223"/>
    </source>
</evidence>
<keyword evidence="4" id="KW-1185">Reference proteome</keyword>
<sequence length="399" mass="43250">MKQRLSIILLFYVVASFLLIPSVQASPQEENPMVESGIQDMVDTQLESLNLDELKGFWEDIMDEYGGFLPESQKGSLYDFVKGEKEFSFKEWFNGALKYTFHEFLANGKLLGTLVMLTVFSMFLQSLQNAFESGTISKVAYAVIFMVLVIIALNSFHVAVTYALEAIQTMTSFIMALIPLLLALIAASGGLVSAAFFHPIILFLMNMSGVFIQYIVLPLLFLATLLSVVSALSDQYKVTQLANLLRNGSIALLGLFFTIFLGVISVQGASAAVTDGIALRTAKFITGNFIPVIGRMFTDATDTVLSASVLLKNTVGIAGVAILLIIVAFPALKILIVALIYQFAAAILQPLGGGPIIKCLDIIGKSIIYVFAALSIVSLMFFLSITVIVAAGNLTIMVR</sequence>
<feature type="signal peptide" evidence="2">
    <location>
        <begin position="1"/>
        <end position="25"/>
    </location>
</feature>
<feature type="transmembrane region" description="Helical" evidence="1">
    <location>
        <begin position="139"/>
        <end position="164"/>
    </location>
</feature>
<protein>
    <submittedName>
        <fullName evidence="3">Stage III sporulation protein AE</fullName>
    </submittedName>
</protein>
<feature type="transmembrane region" description="Helical" evidence="1">
    <location>
        <begin position="110"/>
        <end position="127"/>
    </location>
</feature>
<dbReference type="EMBL" id="CP137640">
    <property type="protein sequence ID" value="WVX82772.1"/>
    <property type="molecule type" value="Genomic_DNA"/>
</dbReference>
<gene>
    <name evidence="3" type="primary">spoIIIAE</name>
    <name evidence="3" type="ORF">R4Z09_07270</name>
</gene>
<dbReference type="Pfam" id="PF09546">
    <property type="entry name" value="Spore_III_AE"/>
    <property type="match status" value="1"/>
</dbReference>
<evidence type="ECO:0000256" key="2">
    <source>
        <dbReference type="SAM" id="SignalP"/>
    </source>
</evidence>
<name>A0ABZ2CG56_9BACI</name>
<reference evidence="3 4" key="1">
    <citation type="submission" date="2023-10" db="EMBL/GenBank/DDBJ databases">
        <title>Niallia locisalis sp.nov. isolated from a salt pond sample.</title>
        <authorList>
            <person name="Li X.-J."/>
            <person name="Dong L."/>
        </authorList>
    </citation>
    <scope>NUCLEOTIDE SEQUENCE [LARGE SCALE GENOMIC DNA]</scope>
    <source>
        <strain evidence="3 4">DSM 29761</strain>
    </source>
</reference>
<feature type="transmembrane region" description="Helical" evidence="1">
    <location>
        <begin position="176"/>
        <end position="204"/>
    </location>
</feature>
<evidence type="ECO:0000313" key="3">
    <source>
        <dbReference type="EMBL" id="WVX82772.1"/>
    </source>
</evidence>
<feature type="transmembrane region" description="Helical" evidence="1">
    <location>
        <begin position="252"/>
        <end position="273"/>
    </location>
</feature>
<dbReference type="NCBIfam" id="TIGR02829">
    <property type="entry name" value="spore_III_AE"/>
    <property type="match status" value="1"/>
</dbReference>
<keyword evidence="1" id="KW-0812">Transmembrane</keyword>